<keyword evidence="4 8" id="KW-0812">Transmembrane</keyword>
<feature type="transmembrane region" description="Helical" evidence="8">
    <location>
        <begin position="287"/>
        <end position="309"/>
    </location>
</feature>
<dbReference type="Pfam" id="PF00083">
    <property type="entry name" value="Sugar_tr"/>
    <property type="match status" value="1"/>
</dbReference>
<feature type="transmembrane region" description="Helical" evidence="8">
    <location>
        <begin position="354"/>
        <end position="376"/>
    </location>
</feature>
<dbReference type="PANTHER" id="PTHR48022">
    <property type="entry name" value="PLASTIDIC GLUCOSE TRANSPORTER 4"/>
    <property type="match status" value="1"/>
</dbReference>
<gene>
    <name evidence="10" type="ORF">B9Z65_6059</name>
</gene>
<dbReference type="Proteomes" id="UP000243723">
    <property type="component" value="Unassembled WGS sequence"/>
</dbReference>
<dbReference type="PROSITE" id="PS50850">
    <property type="entry name" value="MFS"/>
    <property type="match status" value="1"/>
</dbReference>
<name>A0A2P7YRB8_9PEZI</name>
<dbReference type="PANTHER" id="PTHR48022:SF64">
    <property type="entry name" value="MAJOR FACILITATOR SUPERFAMILY (MFS) PROFILE DOMAIN-CONTAINING PROTEIN"/>
    <property type="match status" value="1"/>
</dbReference>
<feature type="transmembrane region" description="Helical" evidence="8">
    <location>
        <begin position="35"/>
        <end position="57"/>
    </location>
</feature>
<evidence type="ECO:0000256" key="8">
    <source>
        <dbReference type="SAM" id="Phobius"/>
    </source>
</evidence>
<evidence type="ECO:0000256" key="7">
    <source>
        <dbReference type="RuleBase" id="RU003346"/>
    </source>
</evidence>
<keyword evidence="10" id="KW-0762">Sugar transport</keyword>
<dbReference type="PRINTS" id="PR00171">
    <property type="entry name" value="SUGRTRNSPORT"/>
</dbReference>
<dbReference type="NCBIfam" id="TIGR00879">
    <property type="entry name" value="SP"/>
    <property type="match status" value="1"/>
</dbReference>
<comment type="caution">
    <text evidence="10">The sequence shown here is derived from an EMBL/GenBank/DDBJ whole genome shotgun (WGS) entry which is preliminary data.</text>
</comment>
<evidence type="ECO:0000256" key="1">
    <source>
        <dbReference type="ARBA" id="ARBA00004141"/>
    </source>
</evidence>
<dbReference type="SUPFAM" id="SSF103473">
    <property type="entry name" value="MFS general substrate transporter"/>
    <property type="match status" value="1"/>
</dbReference>
<evidence type="ECO:0000313" key="10">
    <source>
        <dbReference type="EMBL" id="PSK38506.1"/>
    </source>
</evidence>
<keyword evidence="3 7" id="KW-0813">Transport</keyword>
<keyword evidence="11" id="KW-1185">Reference proteome</keyword>
<feature type="transmembrane region" description="Helical" evidence="8">
    <location>
        <begin position="423"/>
        <end position="441"/>
    </location>
</feature>
<dbReference type="InterPro" id="IPR020846">
    <property type="entry name" value="MFS_dom"/>
</dbReference>
<evidence type="ECO:0000256" key="5">
    <source>
        <dbReference type="ARBA" id="ARBA00022989"/>
    </source>
</evidence>
<keyword evidence="5 8" id="KW-1133">Transmembrane helix</keyword>
<accession>A0A2P7YRB8</accession>
<dbReference type="FunFam" id="1.20.1250.20:FF:000117">
    <property type="entry name" value="MFS hexose transporter"/>
    <property type="match status" value="1"/>
</dbReference>
<dbReference type="InterPro" id="IPR003663">
    <property type="entry name" value="Sugar/inositol_transpt"/>
</dbReference>
<feature type="transmembrane region" description="Helical" evidence="8">
    <location>
        <begin position="77"/>
        <end position="99"/>
    </location>
</feature>
<dbReference type="InterPro" id="IPR050360">
    <property type="entry name" value="MFS_Sugar_Transporters"/>
</dbReference>
<feature type="transmembrane region" description="Helical" evidence="8">
    <location>
        <begin position="329"/>
        <end position="347"/>
    </location>
</feature>
<reference evidence="10 11" key="1">
    <citation type="submission" date="2017-05" db="EMBL/GenBank/DDBJ databases">
        <title>Draft genome sequence of Elsinoe australis.</title>
        <authorList>
            <person name="Cheng Q."/>
        </authorList>
    </citation>
    <scope>NUCLEOTIDE SEQUENCE [LARGE SCALE GENOMIC DNA]</scope>
    <source>
        <strain evidence="10 11">NL1</strain>
    </source>
</reference>
<feature type="domain" description="Major facilitator superfamily (MFS) profile" evidence="9">
    <location>
        <begin position="38"/>
        <end position="476"/>
    </location>
</feature>
<evidence type="ECO:0000256" key="2">
    <source>
        <dbReference type="ARBA" id="ARBA00010992"/>
    </source>
</evidence>
<dbReference type="OrthoDB" id="6133115at2759"/>
<feature type="transmembrane region" description="Helical" evidence="8">
    <location>
        <begin position="197"/>
        <end position="218"/>
    </location>
</feature>
<feature type="transmembrane region" description="Helical" evidence="8">
    <location>
        <begin position="388"/>
        <end position="411"/>
    </location>
</feature>
<dbReference type="PROSITE" id="PS00216">
    <property type="entry name" value="SUGAR_TRANSPORT_1"/>
    <property type="match status" value="2"/>
</dbReference>
<comment type="subcellular location">
    <subcellularLocation>
        <location evidence="1">Membrane</location>
        <topology evidence="1">Multi-pass membrane protein</topology>
    </subcellularLocation>
</comment>
<dbReference type="GO" id="GO:0005351">
    <property type="term" value="F:carbohydrate:proton symporter activity"/>
    <property type="evidence" value="ECO:0007669"/>
    <property type="project" value="TreeGrafter"/>
</dbReference>
<evidence type="ECO:0000256" key="6">
    <source>
        <dbReference type="ARBA" id="ARBA00023136"/>
    </source>
</evidence>
<dbReference type="InterPro" id="IPR005829">
    <property type="entry name" value="Sugar_transporter_CS"/>
</dbReference>
<dbReference type="Gene3D" id="1.20.1250.20">
    <property type="entry name" value="MFS general substrate transporter like domains"/>
    <property type="match status" value="1"/>
</dbReference>
<dbReference type="GO" id="GO:0016020">
    <property type="term" value="C:membrane"/>
    <property type="evidence" value="ECO:0007669"/>
    <property type="project" value="UniProtKB-SubCell"/>
</dbReference>
<organism evidence="10 11">
    <name type="scientific">Elsinoe australis</name>
    <dbReference type="NCBI Taxonomy" id="40998"/>
    <lineage>
        <taxon>Eukaryota</taxon>
        <taxon>Fungi</taxon>
        <taxon>Dikarya</taxon>
        <taxon>Ascomycota</taxon>
        <taxon>Pezizomycotina</taxon>
        <taxon>Dothideomycetes</taxon>
        <taxon>Dothideomycetidae</taxon>
        <taxon>Myriangiales</taxon>
        <taxon>Elsinoaceae</taxon>
        <taxon>Elsinoe</taxon>
    </lineage>
</organism>
<proteinExistence type="inferred from homology"/>
<sequence>MSEKRPEDLLETVDGHVELHVPDVTWYKQPGLRKLYAMMPIFFLGSTLTGYDGSLLNGLQTMDPWQNYFDRPSGARLGLFSAIQNIGGFCAVFLASYAADIFGRRMGVSLGLVVVIVGTIIQVVPSVTEGMFIGGRFLVGFGSNFAQTSAPLLIIELAHPAHRGPLTTMYNTLWYLGSIIAAWTCFGTVSYTTDASWRIPVGLQALMPFVQFVLIWITPESPRWLVSKDRSEEAKAILTKYHADGRENDPFVDAEFIEIQETIRQEQEQQKQGWDVFLRTPGNRKRLLLIVLTCFFSQCSGNGLVSYYLAEILKSVGITSSYNQALINGGLQLWSFFVATSMALTVDKLGRRKLFLTAAIGMLITFTIWTACSAVYEQKGNTGAGSAVIAMIFLFYGAAGFAWPGLTVSYSSEILPYNIRAKGVAIAFSCQALASVINQYINPIGLESIQWKFYFVYIVILVAEVIIIYFLYPETKGPTLEEIAVIFDGPGAAVGSRSRHVVKEEEVQHFEQVEKSSD</sequence>
<evidence type="ECO:0000259" key="9">
    <source>
        <dbReference type="PROSITE" id="PS50850"/>
    </source>
</evidence>
<feature type="transmembrane region" description="Helical" evidence="8">
    <location>
        <begin position="453"/>
        <end position="472"/>
    </location>
</feature>
<dbReference type="AlphaFoldDB" id="A0A2P7YRB8"/>
<evidence type="ECO:0000256" key="3">
    <source>
        <dbReference type="ARBA" id="ARBA00022448"/>
    </source>
</evidence>
<dbReference type="EMBL" id="NHZQ01000399">
    <property type="protein sequence ID" value="PSK38506.1"/>
    <property type="molecule type" value="Genomic_DNA"/>
</dbReference>
<dbReference type="InterPro" id="IPR005828">
    <property type="entry name" value="MFS_sugar_transport-like"/>
</dbReference>
<keyword evidence="6 8" id="KW-0472">Membrane</keyword>
<feature type="transmembrane region" description="Helical" evidence="8">
    <location>
        <begin position="170"/>
        <end position="191"/>
    </location>
</feature>
<evidence type="ECO:0000313" key="11">
    <source>
        <dbReference type="Proteomes" id="UP000243723"/>
    </source>
</evidence>
<dbReference type="InterPro" id="IPR036259">
    <property type="entry name" value="MFS_trans_sf"/>
</dbReference>
<feature type="transmembrane region" description="Helical" evidence="8">
    <location>
        <begin position="106"/>
        <end position="125"/>
    </location>
</feature>
<comment type="similarity">
    <text evidence="2 7">Belongs to the major facilitator superfamily. Sugar transporter (TC 2.A.1.1) family.</text>
</comment>
<protein>
    <submittedName>
        <fullName evidence="10">High-affinity glucose transporter</fullName>
    </submittedName>
</protein>
<evidence type="ECO:0000256" key="4">
    <source>
        <dbReference type="ARBA" id="ARBA00022692"/>
    </source>
</evidence>